<name>A0A6S7IDK3_PARCT</name>
<organism evidence="2 3">
    <name type="scientific">Paramuricea clavata</name>
    <name type="common">Red gorgonian</name>
    <name type="synonym">Violescent sea-whip</name>
    <dbReference type="NCBI Taxonomy" id="317549"/>
    <lineage>
        <taxon>Eukaryota</taxon>
        <taxon>Metazoa</taxon>
        <taxon>Cnidaria</taxon>
        <taxon>Anthozoa</taxon>
        <taxon>Octocorallia</taxon>
        <taxon>Malacalcyonacea</taxon>
        <taxon>Plexauridae</taxon>
        <taxon>Paramuricea</taxon>
    </lineage>
</organism>
<protein>
    <submittedName>
        <fullName evidence="2">Uncharacterized protein</fullName>
    </submittedName>
</protein>
<accession>A0A6S7IDK3</accession>
<dbReference type="EMBL" id="CACRXK020008585">
    <property type="protein sequence ID" value="CAB4015113.1"/>
    <property type="molecule type" value="Genomic_DNA"/>
</dbReference>
<reference evidence="2" key="1">
    <citation type="submission" date="2020-04" db="EMBL/GenBank/DDBJ databases">
        <authorList>
            <person name="Alioto T."/>
            <person name="Alioto T."/>
            <person name="Gomez Garrido J."/>
        </authorList>
    </citation>
    <scope>NUCLEOTIDE SEQUENCE</scope>
    <source>
        <strain evidence="2">A484AB</strain>
    </source>
</reference>
<feature type="region of interest" description="Disordered" evidence="1">
    <location>
        <begin position="188"/>
        <end position="231"/>
    </location>
</feature>
<evidence type="ECO:0000313" key="2">
    <source>
        <dbReference type="EMBL" id="CAB4015113.1"/>
    </source>
</evidence>
<evidence type="ECO:0000256" key="1">
    <source>
        <dbReference type="SAM" id="MobiDB-lite"/>
    </source>
</evidence>
<sequence>RQDRVQKNIHTMAEISPLGEVVKLDQVKVPAPCRRGGLTLAYRLFVNLYIFISTRYTLRNNLKENCQKTVETLGQNEQSLFYVVALKRYFVSQYELEKQKSEGKYEQHKKKCRRQGRKRDLTKRTLALEKADLTTRKRGRAAEILVEDAMSSEESCVEEDENGRNKVVGYKVKRLSWESSKLRKIKKALDKSMREGQSQRARDRALPRTDHEEKSTRLPPEGFPEWAISQE</sequence>
<proteinExistence type="predicted"/>
<dbReference type="AlphaFoldDB" id="A0A6S7IDK3"/>
<dbReference type="OrthoDB" id="5987687at2759"/>
<keyword evidence="3" id="KW-1185">Reference proteome</keyword>
<dbReference type="Proteomes" id="UP001152795">
    <property type="component" value="Unassembled WGS sequence"/>
</dbReference>
<feature type="non-terminal residue" evidence="2">
    <location>
        <position position="231"/>
    </location>
</feature>
<feature type="compositionally biased region" description="Basic and acidic residues" evidence="1">
    <location>
        <begin position="200"/>
        <end position="216"/>
    </location>
</feature>
<evidence type="ECO:0000313" key="3">
    <source>
        <dbReference type="Proteomes" id="UP001152795"/>
    </source>
</evidence>
<gene>
    <name evidence="2" type="ORF">PACLA_8A021853</name>
</gene>
<comment type="caution">
    <text evidence="2">The sequence shown here is derived from an EMBL/GenBank/DDBJ whole genome shotgun (WGS) entry which is preliminary data.</text>
</comment>